<dbReference type="Pfam" id="PF20628">
    <property type="entry name" value="Dyp_perox_C"/>
    <property type="match status" value="1"/>
</dbReference>
<dbReference type="GO" id="GO:0004601">
    <property type="term" value="F:peroxidase activity"/>
    <property type="evidence" value="ECO:0007669"/>
    <property type="project" value="UniProtKB-KW"/>
</dbReference>
<dbReference type="GO" id="GO:0005829">
    <property type="term" value="C:cytosol"/>
    <property type="evidence" value="ECO:0007669"/>
    <property type="project" value="TreeGrafter"/>
</dbReference>
<evidence type="ECO:0000256" key="1">
    <source>
        <dbReference type="ARBA" id="ARBA00001970"/>
    </source>
</evidence>
<gene>
    <name evidence="12" type="ORF">FF36_03002</name>
</gene>
<evidence type="ECO:0000259" key="10">
    <source>
        <dbReference type="Pfam" id="PF04261"/>
    </source>
</evidence>
<keyword evidence="4" id="KW-0479">Metal-binding</keyword>
<reference evidence="13" key="1">
    <citation type="submission" date="2015-02" db="EMBL/GenBank/DDBJ databases">
        <title>Draft Genome of Frankia sp. CpI1-S.</title>
        <authorList>
            <person name="Oshone R.T."/>
            <person name="Ngom M."/>
            <person name="Ghodhbane-Gtari F."/>
            <person name="Gtari M."/>
            <person name="Morris K."/>
            <person name="Thomas K."/>
            <person name="Sen A."/>
            <person name="Tisa L.S."/>
        </authorList>
    </citation>
    <scope>NUCLEOTIDE SEQUENCE [LARGE SCALE GENOMIC DNA]</scope>
    <source>
        <strain evidence="13">CpI1-S</strain>
    </source>
</reference>
<dbReference type="EC" id="1.11.1.19" evidence="12"/>
<dbReference type="EMBL" id="JYFN01000021">
    <property type="protein sequence ID" value="KJE22637.1"/>
    <property type="molecule type" value="Genomic_DNA"/>
</dbReference>
<evidence type="ECO:0000313" key="13">
    <source>
        <dbReference type="Proteomes" id="UP000032545"/>
    </source>
</evidence>
<comment type="cofactor">
    <cofactor evidence="1">
        <name>heme b</name>
        <dbReference type="ChEBI" id="CHEBI:60344"/>
    </cofactor>
</comment>
<dbReference type="InterPro" id="IPR011008">
    <property type="entry name" value="Dimeric_a/b-barrel"/>
</dbReference>
<feature type="region of interest" description="Disordered" evidence="9">
    <location>
        <begin position="45"/>
        <end position="73"/>
    </location>
</feature>
<evidence type="ECO:0000313" key="12">
    <source>
        <dbReference type="EMBL" id="KJE22637.1"/>
    </source>
</evidence>
<dbReference type="InterPro" id="IPR048327">
    <property type="entry name" value="Dyp_perox_N"/>
</dbReference>
<keyword evidence="7" id="KW-0408">Iron</keyword>
<dbReference type="Proteomes" id="UP000032545">
    <property type="component" value="Unassembled WGS sequence"/>
</dbReference>
<sequence length="486" mass="50246">MQTVGYVSSLSVTGHMMPMHPADAAQGHDDAVRLSDDVLVEGRAPAAFRRPADRPPERVAGQSPESRDPHRRGVLGTAGLLGAARLFSTARLIGNAGLLGGAGIIGGALAPRGLPGRGVGTALAADDARHQPGIADPPPDWLVFTAYDLTAADPDTARSSLAAVLRAWTSGAAALTTVPAPDGGDPEARGDGRAGLTVTVGLGASALRRAGLDGRVPGELTDIPAMPGDQLDPARSGGDLGVQVCATDPAAAVAAAARMGALAAPFATARWEQWGFLPTDPDSADPPGTHRNLMGQLDGMGNPQPGTPQFDQAVWASGEPAWMRGGSYLVCRRIRMLFDAWERLDESDRDEVIGRRESDGVPLSAGPGGTAFTVPDINVRRADGQFAIAADAHVRVSSPPVNGGAVLYRRSYSYDDGLDPTGARDAGLFFAAYQADPRTAFVPIQRTMAASDALNAFTRHTSSALFAVPPIPSPGGYLAQALLEDA</sequence>
<protein>
    <submittedName>
        <fullName evidence="12">Dyp-type peroxidase family</fullName>
        <ecNumber evidence="12">1.11.1.19</ecNumber>
    </submittedName>
</protein>
<name>A0A0D8BGR4_9ACTN</name>
<comment type="caution">
    <text evidence="12">The sequence shown here is derived from an EMBL/GenBank/DDBJ whole genome shotgun (WGS) entry which is preliminary data.</text>
</comment>
<keyword evidence="6 12" id="KW-0560">Oxidoreductase</keyword>
<evidence type="ECO:0000256" key="5">
    <source>
        <dbReference type="ARBA" id="ARBA00022729"/>
    </source>
</evidence>
<evidence type="ECO:0000256" key="3">
    <source>
        <dbReference type="ARBA" id="ARBA00022617"/>
    </source>
</evidence>
<feature type="domain" description="Dyp-type peroxidase N-terminal" evidence="10">
    <location>
        <begin position="131"/>
        <end position="276"/>
    </location>
</feature>
<accession>A0A0D8BGR4</accession>
<dbReference type="PANTHER" id="PTHR30521:SF4">
    <property type="entry name" value="DEFERROCHELATASE"/>
    <property type="match status" value="1"/>
</dbReference>
<evidence type="ECO:0000256" key="8">
    <source>
        <dbReference type="ARBA" id="ARBA00025737"/>
    </source>
</evidence>
<dbReference type="GO" id="GO:0046872">
    <property type="term" value="F:metal ion binding"/>
    <property type="evidence" value="ECO:0007669"/>
    <property type="project" value="UniProtKB-KW"/>
</dbReference>
<dbReference type="AlphaFoldDB" id="A0A0D8BGR4"/>
<dbReference type="InterPro" id="IPR048328">
    <property type="entry name" value="Dyp_perox_C"/>
</dbReference>
<dbReference type="PROSITE" id="PS51404">
    <property type="entry name" value="DYP_PEROXIDASE"/>
    <property type="match status" value="1"/>
</dbReference>
<keyword evidence="3" id="KW-0349">Heme</keyword>
<proteinExistence type="inferred from homology"/>
<comment type="similarity">
    <text evidence="8">Belongs to the DyP-type peroxidase family.</text>
</comment>
<keyword evidence="13" id="KW-1185">Reference proteome</keyword>
<reference evidence="12 13" key="2">
    <citation type="journal article" date="2016" name="Genome Announc.">
        <title>Permanent Draft Genome Sequences for Two Variants of Frankia sp. Strain CpI1, the First Frankia Strain Isolated from Root Nodules of Comptonia peregrina.</title>
        <authorList>
            <person name="Oshone R."/>
            <person name="Hurst S.G.IV."/>
            <person name="Abebe-Akele F."/>
            <person name="Simpson S."/>
            <person name="Morris K."/>
            <person name="Thomas W.K."/>
            <person name="Tisa L.S."/>
        </authorList>
    </citation>
    <scope>NUCLEOTIDE SEQUENCE [LARGE SCALE GENOMIC DNA]</scope>
    <source>
        <strain evidence="13">CpI1-S</strain>
    </source>
</reference>
<dbReference type="PATRIC" id="fig|1502723.3.peg.2376"/>
<keyword evidence="5" id="KW-0732">Signal</keyword>
<organism evidence="12 13">
    <name type="scientific">Frankia torreyi</name>
    <dbReference type="NCBI Taxonomy" id="1856"/>
    <lineage>
        <taxon>Bacteria</taxon>
        <taxon>Bacillati</taxon>
        <taxon>Actinomycetota</taxon>
        <taxon>Actinomycetes</taxon>
        <taxon>Frankiales</taxon>
        <taxon>Frankiaceae</taxon>
        <taxon>Frankia</taxon>
    </lineage>
</organism>
<dbReference type="SUPFAM" id="SSF54909">
    <property type="entry name" value="Dimeric alpha+beta barrel"/>
    <property type="match status" value="1"/>
</dbReference>
<evidence type="ECO:0000256" key="9">
    <source>
        <dbReference type="SAM" id="MobiDB-lite"/>
    </source>
</evidence>
<dbReference type="PANTHER" id="PTHR30521">
    <property type="entry name" value="DEFERROCHELATASE/PEROXIDASE"/>
    <property type="match status" value="1"/>
</dbReference>
<evidence type="ECO:0000256" key="6">
    <source>
        <dbReference type="ARBA" id="ARBA00023002"/>
    </source>
</evidence>
<dbReference type="GO" id="GO:0020037">
    <property type="term" value="F:heme binding"/>
    <property type="evidence" value="ECO:0007669"/>
    <property type="project" value="InterPro"/>
</dbReference>
<evidence type="ECO:0000256" key="4">
    <source>
        <dbReference type="ARBA" id="ARBA00022723"/>
    </source>
</evidence>
<dbReference type="InterPro" id="IPR006314">
    <property type="entry name" value="Dyp_peroxidase"/>
</dbReference>
<keyword evidence="2 12" id="KW-0575">Peroxidase</keyword>
<evidence type="ECO:0000256" key="2">
    <source>
        <dbReference type="ARBA" id="ARBA00022559"/>
    </source>
</evidence>
<evidence type="ECO:0000259" key="11">
    <source>
        <dbReference type="Pfam" id="PF20628"/>
    </source>
</evidence>
<evidence type="ECO:0000256" key="7">
    <source>
        <dbReference type="ARBA" id="ARBA00023004"/>
    </source>
</evidence>
<feature type="domain" description="Dyp-type peroxidase C-terminal" evidence="11">
    <location>
        <begin position="289"/>
        <end position="471"/>
    </location>
</feature>
<dbReference type="Pfam" id="PF04261">
    <property type="entry name" value="Dyp_perox_N"/>
    <property type="match status" value="1"/>
</dbReference>
<dbReference type="NCBIfam" id="TIGR01413">
    <property type="entry name" value="Dyp_perox_fam"/>
    <property type="match status" value="1"/>
</dbReference>